<keyword evidence="1" id="KW-0489">Methyltransferase</keyword>
<evidence type="ECO:0000256" key="2">
    <source>
        <dbReference type="ARBA" id="ARBA00022679"/>
    </source>
</evidence>
<keyword evidence="2" id="KW-0808">Transferase</keyword>
<evidence type="ECO:0000313" key="3">
    <source>
        <dbReference type="EMBL" id="EXJ16921.1"/>
    </source>
</evidence>
<dbReference type="GO" id="GO:0071770">
    <property type="term" value="P:DIM/DIP cell wall layer assembly"/>
    <property type="evidence" value="ECO:0007669"/>
    <property type="project" value="TreeGrafter"/>
</dbReference>
<organism evidence="3 4">
    <name type="scientific">Imhoffiella purpurea</name>
    <dbReference type="NCBI Taxonomy" id="1249627"/>
    <lineage>
        <taxon>Bacteria</taxon>
        <taxon>Pseudomonadati</taxon>
        <taxon>Pseudomonadota</taxon>
        <taxon>Gammaproteobacteria</taxon>
        <taxon>Chromatiales</taxon>
        <taxon>Chromatiaceae</taxon>
        <taxon>Imhoffiella</taxon>
    </lineage>
</organism>
<dbReference type="Pfam" id="PF04989">
    <property type="entry name" value="RMNT_CmcI"/>
    <property type="match status" value="1"/>
</dbReference>
<dbReference type="Gene3D" id="3.40.50.150">
    <property type="entry name" value="Vaccinia Virus protein VP39"/>
    <property type="match status" value="1"/>
</dbReference>
<dbReference type="AlphaFoldDB" id="W9VIU6"/>
<sequence>MNAELLENRNDFLPHDRVKGDVIMTEFEQEVVSRVKANKENRPLLDAGRDFLRASTVPKYCYNYFWLGRPIIQYPQDMVAVQELIWSVKPDLIIETGIAHGGSLILSASLLALLDYAEAVETGGVLDPAFPKRKVLGIDIDIREHNRNAIEAHPMSSRIMMIQGSSIEKDIIDQVREIASEYSRILVCLDSMHTHDHVLAELDAYAPLTSVGSYCIVFDTIIEDFSSDMYPDRPWGPGNSPKSAVREYLARNSEFVIDDAIENKLVITVASGGYLKRVGAE</sequence>
<dbReference type="PATRIC" id="fig|1249627.3.peg.487"/>
<protein>
    <submittedName>
        <fullName evidence="3">Cephalosporin hydroxylase</fullName>
    </submittedName>
</protein>
<gene>
    <name evidence="3" type="ORF">D779_2532</name>
</gene>
<accession>W9VIU6</accession>
<dbReference type="GO" id="GO:0008168">
    <property type="term" value="F:methyltransferase activity"/>
    <property type="evidence" value="ECO:0007669"/>
    <property type="project" value="UniProtKB-KW"/>
</dbReference>
<dbReference type="PANTHER" id="PTHR40048">
    <property type="entry name" value="RHAMNOSYL O-METHYLTRANSFERASE"/>
    <property type="match status" value="1"/>
</dbReference>
<dbReference type="InterPro" id="IPR029063">
    <property type="entry name" value="SAM-dependent_MTases_sf"/>
</dbReference>
<name>W9VIU6_9GAMM</name>
<keyword evidence="4" id="KW-1185">Reference proteome</keyword>
<reference evidence="3 4" key="1">
    <citation type="submission" date="2012-11" db="EMBL/GenBank/DDBJ databases">
        <title>Genome assembly of Thiorhodococcus sp. AK35.</title>
        <authorList>
            <person name="Nupur N."/>
            <person name="Khatri I."/>
            <person name="Subramanian S."/>
            <person name="Pinnaka A."/>
        </authorList>
    </citation>
    <scope>NUCLEOTIDE SEQUENCE [LARGE SCALE GENOMIC DNA]</scope>
    <source>
        <strain evidence="3 4">AK35</strain>
    </source>
</reference>
<dbReference type="GO" id="GO:0005886">
    <property type="term" value="C:plasma membrane"/>
    <property type="evidence" value="ECO:0007669"/>
    <property type="project" value="TreeGrafter"/>
</dbReference>
<dbReference type="InterPro" id="IPR007072">
    <property type="entry name" value="RNMT_CmcI"/>
</dbReference>
<dbReference type="GO" id="GO:0008610">
    <property type="term" value="P:lipid biosynthetic process"/>
    <property type="evidence" value="ECO:0007669"/>
    <property type="project" value="InterPro"/>
</dbReference>
<dbReference type="PANTHER" id="PTHR40048:SF1">
    <property type="entry name" value="RHAMNOSYL O-METHYLTRANSFERASE"/>
    <property type="match status" value="1"/>
</dbReference>
<proteinExistence type="predicted"/>
<dbReference type="eggNOG" id="COG3510">
    <property type="taxonomic scope" value="Bacteria"/>
</dbReference>
<evidence type="ECO:0000313" key="4">
    <source>
        <dbReference type="Proteomes" id="UP000019460"/>
    </source>
</evidence>
<dbReference type="GO" id="GO:0032259">
    <property type="term" value="P:methylation"/>
    <property type="evidence" value="ECO:0007669"/>
    <property type="project" value="UniProtKB-KW"/>
</dbReference>
<dbReference type="SUPFAM" id="SSF53335">
    <property type="entry name" value="S-adenosyl-L-methionine-dependent methyltransferases"/>
    <property type="match status" value="1"/>
</dbReference>
<dbReference type="EMBL" id="AONC01000004">
    <property type="protein sequence ID" value="EXJ16921.1"/>
    <property type="molecule type" value="Genomic_DNA"/>
</dbReference>
<dbReference type="STRING" id="1249627.D779_2532"/>
<evidence type="ECO:0000256" key="1">
    <source>
        <dbReference type="ARBA" id="ARBA00022603"/>
    </source>
</evidence>
<dbReference type="Proteomes" id="UP000019460">
    <property type="component" value="Unassembled WGS sequence"/>
</dbReference>
<dbReference type="RefSeq" id="WP_332307736.1">
    <property type="nucleotide sequence ID" value="NZ_AONC01000004.1"/>
</dbReference>
<comment type="caution">
    <text evidence="3">The sequence shown here is derived from an EMBL/GenBank/DDBJ whole genome shotgun (WGS) entry which is preliminary data.</text>
</comment>